<evidence type="ECO:0000256" key="4">
    <source>
        <dbReference type="ARBA" id="ARBA00023163"/>
    </source>
</evidence>
<dbReference type="AlphaFoldDB" id="A0A193G2J2"/>
<gene>
    <name evidence="5" type="ORF">BAU06_23760</name>
    <name evidence="6" type="ORF">BAU08_24325</name>
</gene>
<reference evidence="7 8" key="1">
    <citation type="submission" date="2016-06" db="EMBL/GenBank/DDBJ databases">
        <title>Complete genome sequences of Bordetella bronchialis and Bordetella flabilis.</title>
        <authorList>
            <person name="LiPuma J.J."/>
            <person name="Spilker T."/>
        </authorList>
    </citation>
    <scope>NUCLEOTIDE SEQUENCE [LARGE SCALE GENOMIC DNA]</scope>
    <source>
        <strain evidence="6 8">AU17976</strain>
        <strain evidence="5 7">AU3182</strain>
    </source>
</reference>
<evidence type="ECO:0000256" key="1">
    <source>
        <dbReference type="ARBA" id="ARBA00011046"/>
    </source>
</evidence>
<dbReference type="GO" id="GO:0003677">
    <property type="term" value="F:DNA binding"/>
    <property type="evidence" value="ECO:0007669"/>
    <property type="project" value="UniProtKB-KW"/>
</dbReference>
<evidence type="ECO:0000313" key="5">
    <source>
        <dbReference type="EMBL" id="ANN68916.1"/>
    </source>
</evidence>
<dbReference type="KEGG" id="bbro:BAU06_23760"/>
<keyword evidence="3" id="KW-0238">DNA-binding</keyword>
<evidence type="ECO:0000256" key="3">
    <source>
        <dbReference type="ARBA" id="ARBA00023125"/>
    </source>
</evidence>
<dbReference type="OrthoDB" id="279010at2"/>
<dbReference type="InterPro" id="IPR036388">
    <property type="entry name" value="WH-like_DNA-bd_sf"/>
</dbReference>
<dbReference type="Pfam" id="PF03965">
    <property type="entry name" value="Penicillinase_R"/>
    <property type="match status" value="1"/>
</dbReference>
<proteinExistence type="inferred from homology"/>
<evidence type="ECO:0000313" key="6">
    <source>
        <dbReference type="EMBL" id="ANN74065.1"/>
    </source>
</evidence>
<sequence>MTAATPSAKPTAAELQVLRVLWSLGPATVRQAHEAMQAERPDITYAAVLRQMQIMHAKGLLERDESERSHVYAPAQPQNALQSRLLKDLIQKVFSGSGKALVLAALRGHVTREERAEIEQFLQGERP</sequence>
<organism evidence="6 8">
    <name type="scientific">Bordetella bronchialis</name>
    <dbReference type="NCBI Taxonomy" id="463025"/>
    <lineage>
        <taxon>Bacteria</taxon>
        <taxon>Pseudomonadati</taxon>
        <taxon>Pseudomonadota</taxon>
        <taxon>Betaproteobacteria</taxon>
        <taxon>Burkholderiales</taxon>
        <taxon>Alcaligenaceae</taxon>
        <taxon>Bordetella</taxon>
    </lineage>
</organism>
<dbReference type="InterPro" id="IPR036390">
    <property type="entry name" value="WH_DNA-bd_sf"/>
</dbReference>
<dbReference type="EMBL" id="CP016170">
    <property type="protein sequence ID" value="ANN68916.1"/>
    <property type="molecule type" value="Genomic_DNA"/>
</dbReference>
<dbReference type="RefSeq" id="WP_066356430.1">
    <property type="nucleotide sequence ID" value="NZ_CBCSFJ010000002.1"/>
</dbReference>
<keyword evidence="7" id="KW-1185">Reference proteome</keyword>
<keyword evidence="4" id="KW-0804">Transcription</keyword>
<dbReference type="GO" id="GO:0045892">
    <property type="term" value="P:negative regulation of DNA-templated transcription"/>
    <property type="evidence" value="ECO:0007669"/>
    <property type="project" value="InterPro"/>
</dbReference>
<accession>A0A193G2J2</accession>
<dbReference type="Proteomes" id="UP000092213">
    <property type="component" value="Chromosome"/>
</dbReference>
<dbReference type="STRING" id="463025.BAU08_24325"/>
<dbReference type="SUPFAM" id="SSF46785">
    <property type="entry name" value="Winged helix' DNA-binding domain"/>
    <property type="match status" value="1"/>
</dbReference>
<dbReference type="InterPro" id="IPR005650">
    <property type="entry name" value="BlaI_family"/>
</dbReference>
<evidence type="ECO:0000256" key="2">
    <source>
        <dbReference type="ARBA" id="ARBA00023015"/>
    </source>
</evidence>
<dbReference type="Proteomes" id="UP000091897">
    <property type="component" value="Chromosome"/>
</dbReference>
<dbReference type="Gene3D" id="1.10.10.10">
    <property type="entry name" value="Winged helix-like DNA-binding domain superfamily/Winged helix DNA-binding domain"/>
    <property type="match status" value="1"/>
</dbReference>
<keyword evidence="2" id="KW-0805">Transcription regulation</keyword>
<protein>
    <submittedName>
        <fullName evidence="6">BlaI/MecI/CopY family transcriptional regulator</fullName>
    </submittedName>
</protein>
<comment type="similarity">
    <text evidence="1">Belongs to the BlaI transcriptional regulatory family.</text>
</comment>
<name>A0A193G2J2_9BORD</name>
<evidence type="ECO:0000313" key="7">
    <source>
        <dbReference type="Proteomes" id="UP000091897"/>
    </source>
</evidence>
<dbReference type="EMBL" id="CP016171">
    <property type="protein sequence ID" value="ANN74065.1"/>
    <property type="molecule type" value="Genomic_DNA"/>
</dbReference>
<evidence type="ECO:0000313" key="8">
    <source>
        <dbReference type="Proteomes" id="UP000092213"/>
    </source>
</evidence>